<keyword evidence="2" id="KW-0324">Glycolysis</keyword>
<evidence type="ECO:0000313" key="4">
    <source>
        <dbReference type="EMBL" id="CDJ46094.1"/>
    </source>
</evidence>
<dbReference type="PANTHER" id="PTHR11469">
    <property type="entry name" value="GLUCOSE-6-PHOSPHATE ISOMERASE"/>
    <property type="match status" value="1"/>
</dbReference>
<dbReference type="GO" id="GO:0051156">
    <property type="term" value="P:glucose 6-phosphate metabolic process"/>
    <property type="evidence" value="ECO:0007669"/>
    <property type="project" value="TreeGrafter"/>
</dbReference>
<gene>
    <name evidence="4" type="ORF">EBH_0064060</name>
</gene>
<keyword evidence="3" id="KW-0413">Isomerase</keyword>
<dbReference type="Proteomes" id="UP000030750">
    <property type="component" value="Unassembled WGS sequence"/>
</dbReference>
<protein>
    <recommendedName>
        <fullName evidence="6">Glucose-6-phosphate isomerase</fullName>
    </recommendedName>
</protein>
<dbReference type="OrthoDB" id="5831190at2759"/>
<organism evidence="4 5">
    <name type="scientific">Eimeria brunetti</name>
    <dbReference type="NCBI Taxonomy" id="51314"/>
    <lineage>
        <taxon>Eukaryota</taxon>
        <taxon>Sar</taxon>
        <taxon>Alveolata</taxon>
        <taxon>Apicomplexa</taxon>
        <taxon>Conoidasida</taxon>
        <taxon>Coccidia</taxon>
        <taxon>Eucoccidiorida</taxon>
        <taxon>Eimeriorina</taxon>
        <taxon>Eimeriidae</taxon>
        <taxon>Eimeria</taxon>
    </lineage>
</organism>
<keyword evidence="1" id="KW-0312">Gluconeogenesis</keyword>
<dbReference type="GO" id="GO:0006096">
    <property type="term" value="P:glycolytic process"/>
    <property type="evidence" value="ECO:0007669"/>
    <property type="project" value="UniProtKB-KW"/>
</dbReference>
<dbReference type="GO" id="GO:0004347">
    <property type="term" value="F:glucose-6-phosphate isomerase activity"/>
    <property type="evidence" value="ECO:0007669"/>
    <property type="project" value="InterPro"/>
</dbReference>
<dbReference type="EMBL" id="HG710287">
    <property type="protein sequence ID" value="CDJ46094.1"/>
    <property type="molecule type" value="Genomic_DNA"/>
</dbReference>
<dbReference type="GO" id="GO:0006094">
    <property type="term" value="P:gluconeogenesis"/>
    <property type="evidence" value="ECO:0007669"/>
    <property type="project" value="UniProtKB-KW"/>
</dbReference>
<dbReference type="InterPro" id="IPR046348">
    <property type="entry name" value="SIS_dom_sf"/>
</dbReference>
<evidence type="ECO:0000313" key="5">
    <source>
        <dbReference type="Proteomes" id="UP000030750"/>
    </source>
</evidence>
<dbReference type="Gene3D" id="3.40.50.10490">
    <property type="entry name" value="Glucose-6-phosphate isomerase like protein, domain 1"/>
    <property type="match status" value="1"/>
</dbReference>
<reference evidence="4" key="1">
    <citation type="submission" date="2013-10" db="EMBL/GenBank/DDBJ databases">
        <title>Genomic analysis of the causative agents of coccidiosis in chickens.</title>
        <authorList>
            <person name="Reid A.J."/>
            <person name="Blake D."/>
            <person name="Billington K."/>
            <person name="Browne H."/>
            <person name="Dunn M."/>
            <person name="Hung S."/>
            <person name="Kawahara F."/>
            <person name="Miranda-Saavedra D."/>
            <person name="Mourier T."/>
            <person name="Nagra H."/>
            <person name="Otto T.D."/>
            <person name="Rawlings N."/>
            <person name="Sanchez A."/>
            <person name="Sanders M."/>
            <person name="Subramaniam C."/>
            <person name="Tay Y."/>
            <person name="Dear P."/>
            <person name="Doerig C."/>
            <person name="Gruber A."/>
            <person name="Parkinson J."/>
            <person name="Shirley M."/>
            <person name="Wan K.L."/>
            <person name="Berriman M."/>
            <person name="Tomley F."/>
            <person name="Pain A."/>
        </authorList>
    </citation>
    <scope>NUCLEOTIDE SEQUENCE [LARGE SCALE GENOMIC DNA]</scope>
    <source>
        <strain evidence="4">Houghton</strain>
    </source>
</reference>
<dbReference type="SUPFAM" id="SSF53697">
    <property type="entry name" value="SIS domain"/>
    <property type="match status" value="1"/>
</dbReference>
<evidence type="ECO:0000256" key="1">
    <source>
        <dbReference type="ARBA" id="ARBA00022432"/>
    </source>
</evidence>
<dbReference type="AlphaFoldDB" id="U6LC18"/>
<evidence type="ECO:0000256" key="2">
    <source>
        <dbReference type="ARBA" id="ARBA00023152"/>
    </source>
</evidence>
<dbReference type="GO" id="GO:0097367">
    <property type="term" value="F:carbohydrate derivative binding"/>
    <property type="evidence" value="ECO:0007669"/>
    <property type="project" value="InterPro"/>
</dbReference>
<sequence>MRSFYQLLHQGRIVPAEFIGFQKSQNPITLKEEAVSNHDGGESVSNHDELMSNFFAQPDALAFGKEAAELQRENTAAALIPHKTFPGNRPSSVYAGA</sequence>
<dbReference type="GO" id="GO:0048029">
    <property type="term" value="F:monosaccharide binding"/>
    <property type="evidence" value="ECO:0007669"/>
    <property type="project" value="TreeGrafter"/>
</dbReference>
<name>U6LC18_9EIME</name>
<accession>U6LC18</accession>
<dbReference type="GO" id="GO:0005829">
    <property type="term" value="C:cytosol"/>
    <property type="evidence" value="ECO:0007669"/>
    <property type="project" value="TreeGrafter"/>
</dbReference>
<proteinExistence type="predicted"/>
<evidence type="ECO:0000256" key="3">
    <source>
        <dbReference type="ARBA" id="ARBA00023235"/>
    </source>
</evidence>
<dbReference type="InterPro" id="IPR001672">
    <property type="entry name" value="G6P_Isomerase"/>
</dbReference>
<dbReference type="PROSITE" id="PS51463">
    <property type="entry name" value="P_GLUCOSE_ISOMERASE_3"/>
    <property type="match status" value="1"/>
</dbReference>
<dbReference type="Pfam" id="PF00342">
    <property type="entry name" value="PGI"/>
    <property type="match status" value="1"/>
</dbReference>
<keyword evidence="5" id="KW-1185">Reference proteome</keyword>
<dbReference type="VEuPathDB" id="ToxoDB:EBH_0064060"/>
<evidence type="ECO:0008006" key="6">
    <source>
        <dbReference type="Google" id="ProtNLM"/>
    </source>
</evidence>
<dbReference type="PANTHER" id="PTHR11469:SF1">
    <property type="entry name" value="GLUCOSE-6-PHOSPHATE ISOMERASE"/>
    <property type="match status" value="1"/>
</dbReference>
<reference evidence="4" key="2">
    <citation type="submission" date="2013-10" db="EMBL/GenBank/DDBJ databases">
        <authorList>
            <person name="Aslett M."/>
        </authorList>
    </citation>
    <scope>NUCLEOTIDE SEQUENCE [LARGE SCALE GENOMIC DNA]</scope>
    <source>
        <strain evidence="4">Houghton</strain>
    </source>
</reference>